<reference evidence="6" key="1">
    <citation type="submission" date="2017-09" db="EMBL/GenBank/DDBJ databases">
        <title>Depth-based differentiation of microbial function through sediment-hosted aquifers and enrichment of novel symbionts in the deep terrestrial subsurface.</title>
        <authorList>
            <person name="Probst A.J."/>
            <person name="Ladd B."/>
            <person name="Jarett J.K."/>
            <person name="Geller-Mcgrath D.E."/>
            <person name="Sieber C.M.K."/>
            <person name="Emerson J.B."/>
            <person name="Anantharaman K."/>
            <person name="Thomas B.C."/>
            <person name="Malmstrom R."/>
            <person name="Stieglmeier M."/>
            <person name="Klingl A."/>
            <person name="Woyke T."/>
            <person name="Ryan C.M."/>
            <person name="Banfield J.F."/>
        </authorList>
    </citation>
    <scope>NUCLEOTIDE SEQUENCE [LARGE SCALE GENOMIC DNA]</scope>
</reference>
<keyword evidence="3" id="KW-0067">ATP-binding</keyword>
<evidence type="ECO:0000313" key="6">
    <source>
        <dbReference type="Proteomes" id="UP000230935"/>
    </source>
</evidence>
<evidence type="ECO:0000256" key="3">
    <source>
        <dbReference type="ARBA" id="ARBA00022840"/>
    </source>
</evidence>
<feature type="domain" description="Mur ligase central" evidence="4">
    <location>
        <begin position="99"/>
        <end position="229"/>
    </location>
</feature>
<dbReference type="PANTHER" id="PTHR43024">
    <property type="entry name" value="UDP-N-ACETYLMURAMOYL-TRIPEPTIDE--D-ALANYL-D-ALANINE LIGASE"/>
    <property type="match status" value="1"/>
</dbReference>
<evidence type="ECO:0000313" key="5">
    <source>
        <dbReference type="EMBL" id="PIS05495.1"/>
    </source>
</evidence>
<organism evidence="5 6">
    <name type="scientific">Candidatus Buchananbacteria bacterium CG10_big_fil_rev_8_21_14_0_10_42_9</name>
    <dbReference type="NCBI Taxonomy" id="1974526"/>
    <lineage>
        <taxon>Bacteria</taxon>
        <taxon>Candidatus Buchananiibacteriota</taxon>
    </lineage>
</organism>
<accession>A0A2H0W297</accession>
<dbReference type="GO" id="GO:0016881">
    <property type="term" value="F:acid-amino acid ligase activity"/>
    <property type="evidence" value="ECO:0007669"/>
    <property type="project" value="InterPro"/>
</dbReference>
<protein>
    <recommendedName>
        <fullName evidence="4">Mur ligase central domain-containing protein</fullName>
    </recommendedName>
</protein>
<dbReference type="Proteomes" id="UP000230935">
    <property type="component" value="Unassembled WGS sequence"/>
</dbReference>
<dbReference type="InterPro" id="IPR051046">
    <property type="entry name" value="MurCDEF_CellWall_CoF430Synth"/>
</dbReference>
<gene>
    <name evidence="5" type="ORF">COT81_00575</name>
</gene>
<dbReference type="SUPFAM" id="SSF53623">
    <property type="entry name" value="MurD-like peptide ligases, catalytic domain"/>
    <property type="match status" value="1"/>
</dbReference>
<sequence length="246" mass="27436">MRRILAKFLVFYLKVCAKAYLRRNQPAVIAVTGTTNVYDTKQQIVSMLDQGYKVRTSKKNYSAKFGVPASILNVRLGGDSAVKWVKICAQSFVRGFFIKSKIQILILELALKWQTDMNYLLSIVKPDIAVITNVIPSTLVDYKSTDNLASEYLKLANAVPARGLVLLNAHDERLAKRPVSKGTVIYYGIEAGDIQASDVKQTSEGMSFVYQGQKVTLPRFGKYAVLAFLAGSQIKSFFDKYGVKKK</sequence>
<evidence type="ECO:0000259" key="4">
    <source>
        <dbReference type="Pfam" id="PF08245"/>
    </source>
</evidence>
<dbReference type="Pfam" id="PF08245">
    <property type="entry name" value="Mur_ligase_M"/>
    <property type="match status" value="1"/>
</dbReference>
<keyword evidence="1" id="KW-0436">Ligase</keyword>
<dbReference type="GO" id="GO:0005524">
    <property type="term" value="F:ATP binding"/>
    <property type="evidence" value="ECO:0007669"/>
    <property type="project" value="UniProtKB-KW"/>
</dbReference>
<dbReference type="AlphaFoldDB" id="A0A2H0W297"/>
<dbReference type="InterPro" id="IPR036565">
    <property type="entry name" value="Mur-like_cat_sf"/>
</dbReference>
<comment type="caution">
    <text evidence="5">The sequence shown here is derived from an EMBL/GenBank/DDBJ whole genome shotgun (WGS) entry which is preliminary data.</text>
</comment>
<proteinExistence type="predicted"/>
<evidence type="ECO:0000256" key="1">
    <source>
        <dbReference type="ARBA" id="ARBA00022598"/>
    </source>
</evidence>
<evidence type="ECO:0000256" key="2">
    <source>
        <dbReference type="ARBA" id="ARBA00022741"/>
    </source>
</evidence>
<dbReference type="Gene3D" id="3.40.1190.10">
    <property type="entry name" value="Mur-like, catalytic domain"/>
    <property type="match status" value="1"/>
</dbReference>
<dbReference type="InterPro" id="IPR013221">
    <property type="entry name" value="Mur_ligase_cen"/>
</dbReference>
<name>A0A2H0W297_9BACT</name>
<dbReference type="PANTHER" id="PTHR43024:SF1">
    <property type="entry name" value="UDP-N-ACETYLMURAMOYL-TRIPEPTIDE--D-ALANYL-D-ALANINE LIGASE"/>
    <property type="match status" value="1"/>
</dbReference>
<dbReference type="EMBL" id="PEZZ01000004">
    <property type="protein sequence ID" value="PIS05495.1"/>
    <property type="molecule type" value="Genomic_DNA"/>
</dbReference>
<keyword evidence="2" id="KW-0547">Nucleotide-binding</keyword>